<evidence type="ECO:0000313" key="3">
    <source>
        <dbReference type="Proteomes" id="UP000218267"/>
    </source>
</evidence>
<dbReference type="Pfam" id="PF10988">
    <property type="entry name" value="DUF2807"/>
    <property type="match status" value="1"/>
</dbReference>
<feature type="domain" description="Putative auto-transporter adhesin head GIN" evidence="1">
    <location>
        <begin position="41"/>
        <end position="226"/>
    </location>
</feature>
<accession>A0A1Y1CLW0</accession>
<dbReference type="PROSITE" id="PS51257">
    <property type="entry name" value="PROKAR_LIPOPROTEIN"/>
    <property type="match status" value="1"/>
</dbReference>
<evidence type="ECO:0000259" key="1">
    <source>
        <dbReference type="Pfam" id="PF10988"/>
    </source>
</evidence>
<protein>
    <submittedName>
        <fullName evidence="2">DUF2807 domain-containing protein</fullName>
    </submittedName>
</protein>
<dbReference type="AlphaFoldDB" id="A0A1Y1CLW0"/>
<keyword evidence="3" id="KW-1185">Reference proteome</keyword>
<reference evidence="3" key="2">
    <citation type="journal article" date="2020" name="Antonie Van Leeuwenhoek">
        <title>Labilibaculum antarcticum sp. nov., a novel facultative anaerobic, psychrotorelant bacterium isolated from marine sediment of Antarctica.</title>
        <authorList>
            <person name="Watanabe M."/>
            <person name="Kojima H."/>
            <person name="Fukui M."/>
        </authorList>
    </citation>
    <scope>NUCLEOTIDE SEQUENCE [LARGE SCALE GENOMIC DNA]</scope>
    <source>
        <strain evidence="3">SPP2</strain>
    </source>
</reference>
<organism evidence="2 3">
    <name type="scientific">Labilibaculum antarcticum</name>
    <dbReference type="NCBI Taxonomy" id="1717717"/>
    <lineage>
        <taxon>Bacteria</taxon>
        <taxon>Pseudomonadati</taxon>
        <taxon>Bacteroidota</taxon>
        <taxon>Bacteroidia</taxon>
        <taxon>Marinilabiliales</taxon>
        <taxon>Marinifilaceae</taxon>
        <taxon>Labilibaculum</taxon>
    </lineage>
</organism>
<evidence type="ECO:0000313" key="2">
    <source>
        <dbReference type="EMBL" id="BAX81023.1"/>
    </source>
</evidence>
<dbReference type="EMBL" id="AP018042">
    <property type="protein sequence ID" value="BAX81023.1"/>
    <property type="molecule type" value="Genomic_DNA"/>
</dbReference>
<proteinExistence type="predicted"/>
<name>A0A1Y1CLW0_9BACT</name>
<reference evidence="2 3" key="1">
    <citation type="journal article" date="2018" name="Mar. Genomics">
        <title>Complete genome sequence of Marinifilaceae bacterium strain SPP2, isolated from the Antarctic marine sediment.</title>
        <authorList>
            <person name="Watanabe M."/>
            <person name="Kojima H."/>
            <person name="Fukui M."/>
        </authorList>
    </citation>
    <scope>NUCLEOTIDE SEQUENCE [LARGE SCALE GENOMIC DNA]</scope>
    <source>
        <strain evidence="2 3">SPP2</strain>
    </source>
</reference>
<dbReference type="KEGG" id="mbas:ALGA_2710"/>
<dbReference type="InterPro" id="IPR021255">
    <property type="entry name" value="DUF2807"/>
</dbReference>
<dbReference type="Gene3D" id="2.160.20.120">
    <property type="match status" value="1"/>
</dbReference>
<gene>
    <name evidence="2" type="ORF">ALGA_2710</name>
</gene>
<sequence length="247" mass="27657">MANKILILSLILLIFCSCSKLNLFEEEGDYTETRYEFTAITQIKNLNTFTIEIVQDDEEYLLLKGGENVLKEATISFSDQEIILDHQYQNWTRNYDLITAEIHLKDLQTITIDSPAEISSNGTLNGDNLYIDITADAELVEMNLTLDYASMKFHSHGSVSGGYEFAGICPLANYTLNGITNIKSSNLQSKTISIGQNGIGEAHVWAEEKLNVTIYNIGNIYYKGNPEIEITKVQINNQSPTAKVLPE</sequence>
<dbReference type="OrthoDB" id="1121176at2"/>
<dbReference type="Proteomes" id="UP000218267">
    <property type="component" value="Chromosome"/>
</dbReference>
<dbReference type="RefSeq" id="WP_096429963.1">
    <property type="nucleotide sequence ID" value="NZ_AP018042.1"/>
</dbReference>